<protein>
    <submittedName>
        <fullName evidence="1">Uncharacterized protein</fullName>
    </submittedName>
</protein>
<gene>
    <name evidence="1" type="ORF">AK812_SmicGene45257</name>
</gene>
<dbReference type="EMBL" id="LSRX01002892">
    <property type="protein sequence ID" value="OLP75026.1"/>
    <property type="molecule type" value="Genomic_DNA"/>
</dbReference>
<keyword evidence="2" id="KW-1185">Reference proteome</keyword>
<reference evidence="1 2" key="1">
    <citation type="submission" date="2016-02" db="EMBL/GenBank/DDBJ databases">
        <title>Genome analysis of coral dinoflagellate symbionts highlights evolutionary adaptations to a symbiotic lifestyle.</title>
        <authorList>
            <person name="Aranda M."/>
            <person name="Li Y."/>
            <person name="Liew Y.J."/>
            <person name="Baumgarten S."/>
            <person name="Simakov O."/>
            <person name="Wilson M."/>
            <person name="Piel J."/>
            <person name="Ashoor H."/>
            <person name="Bougouffa S."/>
            <person name="Bajic V.B."/>
            <person name="Ryu T."/>
            <person name="Ravasi T."/>
            <person name="Bayer T."/>
            <person name="Micklem G."/>
            <person name="Kim H."/>
            <person name="Bhak J."/>
            <person name="Lajeunesse T.C."/>
            <person name="Voolstra C.R."/>
        </authorList>
    </citation>
    <scope>NUCLEOTIDE SEQUENCE [LARGE SCALE GENOMIC DNA]</scope>
    <source>
        <strain evidence="1 2">CCMP2467</strain>
    </source>
</reference>
<evidence type="ECO:0000313" key="2">
    <source>
        <dbReference type="Proteomes" id="UP000186817"/>
    </source>
</evidence>
<sequence>MLLLMYQPLTGLTHGSVHILVDLADVFRRFCSLAMSLGTSFPRLPDAAGDGVDWNLVYIVNLHEFLWRFDLVWRHGLGVVAAA</sequence>
<organism evidence="1 2">
    <name type="scientific">Symbiodinium microadriaticum</name>
    <name type="common">Dinoflagellate</name>
    <name type="synonym">Zooxanthella microadriatica</name>
    <dbReference type="NCBI Taxonomy" id="2951"/>
    <lineage>
        <taxon>Eukaryota</taxon>
        <taxon>Sar</taxon>
        <taxon>Alveolata</taxon>
        <taxon>Dinophyceae</taxon>
        <taxon>Suessiales</taxon>
        <taxon>Symbiodiniaceae</taxon>
        <taxon>Symbiodinium</taxon>
    </lineage>
</organism>
<name>A0A1Q9BWI8_SYMMI</name>
<dbReference type="Proteomes" id="UP000186817">
    <property type="component" value="Unassembled WGS sequence"/>
</dbReference>
<dbReference type="AlphaFoldDB" id="A0A1Q9BWI8"/>
<comment type="caution">
    <text evidence="1">The sequence shown here is derived from an EMBL/GenBank/DDBJ whole genome shotgun (WGS) entry which is preliminary data.</text>
</comment>
<evidence type="ECO:0000313" key="1">
    <source>
        <dbReference type="EMBL" id="OLP75026.1"/>
    </source>
</evidence>
<proteinExistence type="predicted"/>
<accession>A0A1Q9BWI8</accession>